<protein>
    <submittedName>
        <fullName evidence="2">Uncharacterized protein</fullName>
    </submittedName>
</protein>
<gene>
    <name evidence="2" type="ORF">E2C01_100862</name>
</gene>
<organism evidence="2 3">
    <name type="scientific">Portunus trituberculatus</name>
    <name type="common">Swimming crab</name>
    <name type="synonym">Neptunus trituberculatus</name>
    <dbReference type="NCBI Taxonomy" id="210409"/>
    <lineage>
        <taxon>Eukaryota</taxon>
        <taxon>Metazoa</taxon>
        <taxon>Ecdysozoa</taxon>
        <taxon>Arthropoda</taxon>
        <taxon>Crustacea</taxon>
        <taxon>Multicrustacea</taxon>
        <taxon>Malacostraca</taxon>
        <taxon>Eumalacostraca</taxon>
        <taxon>Eucarida</taxon>
        <taxon>Decapoda</taxon>
        <taxon>Pleocyemata</taxon>
        <taxon>Brachyura</taxon>
        <taxon>Eubrachyura</taxon>
        <taxon>Portunoidea</taxon>
        <taxon>Portunidae</taxon>
        <taxon>Portuninae</taxon>
        <taxon>Portunus</taxon>
    </lineage>
</organism>
<reference evidence="2 3" key="1">
    <citation type="submission" date="2019-05" db="EMBL/GenBank/DDBJ databases">
        <title>Another draft genome of Portunus trituberculatus and its Hox gene families provides insights of decapod evolution.</title>
        <authorList>
            <person name="Jeong J.-H."/>
            <person name="Song I."/>
            <person name="Kim S."/>
            <person name="Choi T."/>
            <person name="Kim D."/>
            <person name="Ryu S."/>
            <person name="Kim W."/>
        </authorList>
    </citation>
    <scope>NUCLEOTIDE SEQUENCE [LARGE SCALE GENOMIC DNA]</scope>
    <source>
        <tissue evidence="2">Muscle</tissue>
    </source>
</reference>
<name>A0A5B7K946_PORTR</name>
<dbReference type="AlphaFoldDB" id="A0A5B7K946"/>
<evidence type="ECO:0000313" key="2">
    <source>
        <dbReference type="EMBL" id="MPD05133.1"/>
    </source>
</evidence>
<feature type="compositionally biased region" description="Polar residues" evidence="1">
    <location>
        <begin position="64"/>
        <end position="73"/>
    </location>
</feature>
<comment type="caution">
    <text evidence="2">The sequence shown here is derived from an EMBL/GenBank/DDBJ whole genome shotgun (WGS) entry which is preliminary data.</text>
</comment>
<proteinExistence type="predicted"/>
<accession>A0A5B7K946</accession>
<evidence type="ECO:0000256" key="1">
    <source>
        <dbReference type="SAM" id="MobiDB-lite"/>
    </source>
</evidence>
<evidence type="ECO:0000313" key="3">
    <source>
        <dbReference type="Proteomes" id="UP000324222"/>
    </source>
</evidence>
<feature type="region of interest" description="Disordered" evidence="1">
    <location>
        <begin position="52"/>
        <end position="73"/>
    </location>
</feature>
<sequence>MQAKRVTRRSGRVATWCSQQSQSNLIATLSLSLQVFLEAITRQEVALTLKNLGSSSRKTRERQGASQSQRSCSIRSLTWQIQTQKIR</sequence>
<keyword evidence="3" id="KW-1185">Reference proteome</keyword>
<dbReference type="EMBL" id="VSRR010144584">
    <property type="protein sequence ID" value="MPD05133.1"/>
    <property type="molecule type" value="Genomic_DNA"/>
</dbReference>
<dbReference type="Proteomes" id="UP000324222">
    <property type="component" value="Unassembled WGS sequence"/>
</dbReference>